<accession>A0ABT7VRX2</accession>
<protein>
    <submittedName>
        <fullName evidence="2">Uncharacterized protein</fullName>
    </submittedName>
</protein>
<sequence length="231" mass="27184">VWNCYQKAKKLCPNHREVNEGFEKIKKCDAADRRLKDCKMGEICYQEARKLCKSHPKFQCNFEITEKCNSVEKQLKECKDNKFSTISDKKETASSCYQEAQNLCQNHSEFLKEYNQSHPEFVKEFERFIKCAKVEERLLKRCKSLFEAKKITTNGGKKTALSCYKEARDLCPNHPDVQQGFEDMENKYKSWANQYLKKLKKDSAQNALEGLKKVNPQSPYIPELEQRLQQR</sequence>
<dbReference type="Proteomes" id="UP001171945">
    <property type="component" value="Unassembled WGS sequence"/>
</dbReference>
<gene>
    <name evidence="2" type="ORF">QUF54_02890</name>
</gene>
<keyword evidence="3" id="KW-1185">Reference proteome</keyword>
<comment type="caution">
    <text evidence="2">The sequence shown here is derived from an EMBL/GenBank/DDBJ whole genome shotgun (WGS) entry which is preliminary data.</text>
</comment>
<feature type="non-terminal residue" evidence="2">
    <location>
        <position position="1"/>
    </location>
</feature>
<dbReference type="Gene3D" id="1.25.40.10">
    <property type="entry name" value="Tetratricopeptide repeat domain"/>
    <property type="match status" value="1"/>
</dbReference>
<evidence type="ECO:0000313" key="3">
    <source>
        <dbReference type="Proteomes" id="UP001171945"/>
    </source>
</evidence>
<feature type="region of interest" description="Disordered" evidence="1">
    <location>
        <begin position="208"/>
        <end position="231"/>
    </location>
</feature>
<organism evidence="2 3">
    <name type="scientific">Candidatus Marithioploca araucensis</name>
    <dbReference type="NCBI Taxonomy" id="70273"/>
    <lineage>
        <taxon>Bacteria</taxon>
        <taxon>Pseudomonadati</taxon>
        <taxon>Pseudomonadota</taxon>
        <taxon>Gammaproteobacteria</taxon>
        <taxon>Thiotrichales</taxon>
        <taxon>Thiotrichaceae</taxon>
        <taxon>Candidatus Marithioploca</taxon>
    </lineage>
</organism>
<name>A0ABT7VRX2_9GAMM</name>
<evidence type="ECO:0000313" key="2">
    <source>
        <dbReference type="EMBL" id="MDM8562278.1"/>
    </source>
</evidence>
<dbReference type="InterPro" id="IPR011990">
    <property type="entry name" value="TPR-like_helical_dom_sf"/>
</dbReference>
<proteinExistence type="predicted"/>
<reference evidence="2" key="1">
    <citation type="submission" date="2023-06" db="EMBL/GenBank/DDBJ databases">
        <title>Uncultivated large filamentous bacteria from sulfidic sediments reveal new species and different genomic features in energy metabolism and defense.</title>
        <authorList>
            <person name="Fonseca A."/>
        </authorList>
    </citation>
    <scope>NUCLEOTIDE SEQUENCE</scope>
    <source>
        <strain evidence="2">HSG4</strain>
    </source>
</reference>
<dbReference type="EMBL" id="JAUCGM010000103">
    <property type="protein sequence ID" value="MDM8562278.1"/>
    <property type="molecule type" value="Genomic_DNA"/>
</dbReference>
<evidence type="ECO:0000256" key="1">
    <source>
        <dbReference type="SAM" id="MobiDB-lite"/>
    </source>
</evidence>